<keyword evidence="3" id="KW-1185">Reference proteome</keyword>
<reference evidence="2 3" key="1">
    <citation type="submission" date="2013-09" db="EMBL/GenBank/DDBJ databases">
        <title>Corchorus capsularis genome sequencing.</title>
        <authorList>
            <person name="Alam M."/>
            <person name="Haque M.S."/>
            <person name="Islam M.S."/>
            <person name="Emdad E.M."/>
            <person name="Islam M.M."/>
            <person name="Ahmed B."/>
            <person name="Halim A."/>
            <person name="Hossen Q.M.M."/>
            <person name="Hossain M.Z."/>
            <person name="Ahmed R."/>
            <person name="Khan M.M."/>
            <person name="Islam R."/>
            <person name="Rashid M.M."/>
            <person name="Khan S.A."/>
            <person name="Rahman M.S."/>
            <person name="Alam M."/>
        </authorList>
    </citation>
    <scope>NUCLEOTIDE SEQUENCE [LARGE SCALE GENOMIC DNA]</scope>
    <source>
        <strain evidence="3">cv. CVL-1</strain>
        <tissue evidence="2">Whole seedling</tissue>
    </source>
</reference>
<dbReference type="EMBL" id="AWWV01016304">
    <property type="protein sequence ID" value="OMO50059.1"/>
    <property type="molecule type" value="Genomic_DNA"/>
</dbReference>
<evidence type="ECO:0000313" key="2">
    <source>
        <dbReference type="EMBL" id="OMO50059.1"/>
    </source>
</evidence>
<evidence type="ECO:0000256" key="1">
    <source>
        <dbReference type="SAM" id="MobiDB-lite"/>
    </source>
</evidence>
<feature type="region of interest" description="Disordered" evidence="1">
    <location>
        <begin position="1"/>
        <end position="30"/>
    </location>
</feature>
<sequence>MAERVETRPISTLSSCGPPSKRYPTKTVHT</sequence>
<comment type="caution">
    <text evidence="2">The sequence shown here is derived from an EMBL/GenBank/DDBJ whole genome shotgun (WGS) entry which is preliminary data.</text>
</comment>
<dbReference type="Gramene" id="OMO50059">
    <property type="protein sequence ID" value="OMO50059"/>
    <property type="gene ID" value="CCACVL1_30668"/>
</dbReference>
<protein>
    <submittedName>
        <fullName evidence="2">Uncharacterized protein</fullName>
    </submittedName>
</protein>
<dbReference type="AlphaFoldDB" id="A0A1R3FW42"/>
<evidence type="ECO:0000313" key="3">
    <source>
        <dbReference type="Proteomes" id="UP000188268"/>
    </source>
</evidence>
<gene>
    <name evidence="2" type="ORF">CCACVL1_30668</name>
</gene>
<name>A0A1R3FW42_COCAP</name>
<accession>A0A1R3FW42</accession>
<organism evidence="2 3">
    <name type="scientific">Corchorus capsularis</name>
    <name type="common">Jute</name>
    <dbReference type="NCBI Taxonomy" id="210143"/>
    <lineage>
        <taxon>Eukaryota</taxon>
        <taxon>Viridiplantae</taxon>
        <taxon>Streptophyta</taxon>
        <taxon>Embryophyta</taxon>
        <taxon>Tracheophyta</taxon>
        <taxon>Spermatophyta</taxon>
        <taxon>Magnoliopsida</taxon>
        <taxon>eudicotyledons</taxon>
        <taxon>Gunneridae</taxon>
        <taxon>Pentapetalae</taxon>
        <taxon>rosids</taxon>
        <taxon>malvids</taxon>
        <taxon>Malvales</taxon>
        <taxon>Malvaceae</taxon>
        <taxon>Grewioideae</taxon>
        <taxon>Apeibeae</taxon>
        <taxon>Corchorus</taxon>
    </lineage>
</organism>
<dbReference type="Proteomes" id="UP000188268">
    <property type="component" value="Unassembled WGS sequence"/>
</dbReference>
<proteinExistence type="predicted"/>